<dbReference type="InterPro" id="IPR018062">
    <property type="entry name" value="HTH_AraC-typ_CS"/>
</dbReference>
<dbReference type="PROSITE" id="PS00041">
    <property type="entry name" value="HTH_ARAC_FAMILY_1"/>
    <property type="match status" value="1"/>
</dbReference>
<evidence type="ECO:0000259" key="4">
    <source>
        <dbReference type="PROSITE" id="PS01124"/>
    </source>
</evidence>
<dbReference type="RefSeq" id="WP_340362743.1">
    <property type="nucleotide sequence ID" value="NZ_JBBKZV010000002.1"/>
</dbReference>
<comment type="caution">
    <text evidence="5">The sequence shown here is derived from an EMBL/GenBank/DDBJ whole genome shotgun (WGS) entry which is preliminary data.</text>
</comment>
<keyword evidence="6" id="KW-1185">Reference proteome</keyword>
<dbReference type="PANTHER" id="PTHR46796:SF12">
    <property type="entry name" value="HTH-TYPE DNA-BINDING TRANSCRIPTIONAL ACTIVATOR EUTR"/>
    <property type="match status" value="1"/>
</dbReference>
<keyword evidence="2" id="KW-0238">DNA-binding</keyword>
<dbReference type="InterPro" id="IPR009057">
    <property type="entry name" value="Homeodomain-like_sf"/>
</dbReference>
<keyword evidence="3" id="KW-0804">Transcription</keyword>
<dbReference type="InterPro" id="IPR018060">
    <property type="entry name" value="HTH_AraC"/>
</dbReference>
<reference evidence="5 6" key="1">
    <citation type="submission" date="2024-03" db="EMBL/GenBank/DDBJ databases">
        <title>Novel species of the genus Variovorax.</title>
        <authorList>
            <person name="Liu Q."/>
            <person name="Xin Y.-H."/>
        </authorList>
    </citation>
    <scope>NUCLEOTIDE SEQUENCE [LARGE SCALE GENOMIC DNA]</scope>
    <source>
        <strain evidence="5 6">KACC 18501</strain>
    </source>
</reference>
<name>A0ABU8VXH2_9BURK</name>
<dbReference type="EMBL" id="JBBKZV010000002">
    <property type="protein sequence ID" value="MEJ8821706.1"/>
    <property type="molecule type" value="Genomic_DNA"/>
</dbReference>
<proteinExistence type="predicted"/>
<dbReference type="SUPFAM" id="SSF46689">
    <property type="entry name" value="Homeodomain-like"/>
    <property type="match status" value="2"/>
</dbReference>
<evidence type="ECO:0000313" key="5">
    <source>
        <dbReference type="EMBL" id="MEJ8821706.1"/>
    </source>
</evidence>
<gene>
    <name evidence="5" type="ORF">WKW80_06600</name>
</gene>
<evidence type="ECO:0000256" key="1">
    <source>
        <dbReference type="ARBA" id="ARBA00023015"/>
    </source>
</evidence>
<organism evidence="5 6">
    <name type="scientific">Variovorax humicola</name>
    <dbReference type="NCBI Taxonomy" id="1769758"/>
    <lineage>
        <taxon>Bacteria</taxon>
        <taxon>Pseudomonadati</taxon>
        <taxon>Pseudomonadota</taxon>
        <taxon>Betaproteobacteria</taxon>
        <taxon>Burkholderiales</taxon>
        <taxon>Comamonadaceae</taxon>
        <taxon>Variovorax</taxon>
    </lineage>
</organism>
<dbReference type="Gene3D" id="1.10.10.60">
    <property type="entry name" value="Homeodomain-like"/>
    <property type="match status" value="1"/>
</dbReference>
<dbReference type="PANTHER" id="PTHR46796">
    <property type="entry name" value="HTH-TYPE TRANSCRIPTIONAL ACTIVATOR RHAS-RELATED"/>
    <property type="match status" value="1"/>
</dbReference>
<dbReference type="InterPro" id="IPR050204">
    <property type="entry name" value="AraC_XylS_family_regulators"/>
</dbReference>
<accession>A0ABU8VXH2</accession>
<dbReference type="PROSITE" id="PS01124">
    <property type="entry name" value="HTH_ARAC_FAMILY_2"/>
    <property type="match status" value="1"/>
</dbReference>
<sequence length="327" mass="36389">MEAWFSSELQPICESPLFVSDDPDVVKQQTADAFKEHDLFWGRGKVDAALYGTRVGALSFFVLQYGAAVHIEPGQLDGFVLFQVPLAGSAEIRVNGRPVAASPSTGVVISPSLSLELDWHEGCRQLLVKIPRERVENACRNLLEDDVARPIEFDPELHLDNDAGRSWQHQLASHFCNLHMPSPAFAPQLLPAQEEALIHHLLLRQGSNYSERLSHAPRAAAPRQVRAAQHFIHANLYDSLTLEMIAKASGSSVRSLCLAFQKHLQQSPMAYARMARLERAREELVNAPAGTQVTDVALRWGFNHVGRFSTAYRKRYGESPLQTLRAA</sequence>
<dbReference type="SMART" id="SM00342">
    <property type="entry name" value="HTH_ARAC"/>
    <property type="match status" value="1"/>
</dbReference>
<dbReference type="Pfam" id="PF14525">
    <property type="entry name" value="AraC_binding_2"/>
    <property type="match status" value="1"/>
</dbReference>
<evidence type="ECO:0000256" key="2">
    <source>
        <dbReference type="ARBA" id="ARBA00023125"/>
    </source>
</evidence>
<dbReference type="Proteomes" id="UP001363010">
    <property type="component" value="Unassembled WGS sequence"/>
</dbReference>
<keyword evidence="1" id="KW-0805">Transcription regulation</keyword>
<protein>
    <submittedName>
        <fullName evidence="5">AraC family transcriptional regulator</fullName>
    </submittedName>
</protein>
<dbReference type="InterPro" id="IPR035418">
    <property type="entry name" value="AraC-bd_2"/>
</dbReference>
<evidence type="ECO:0000313" key="6">
    <source>
        <dbReference type="Proteomes" id="UP001363010"/>
    </source>
</evidence>
<evidence type="ECO:0000256" key="3">
    <source>
        <dbReference type="ARBA" id="ARBA00023163"/>
    </source>
</evidence>
<dbReference type="Pfam" id="PF12833">
    <property type="entry name" value="HTH_18"/>
    <property type="match status" value="1"/>
</dbReference>
<feature type="domain" description="HTH araC/xylS-type" evidence="4">
    <location>
        <begin position="226"/>
        <end position="326"/>
    </location>
</feature>